<sequence length="181" mass="21123">MNIHHKIWSGVERGSFDECEIPVPRRRSRNTFDTAKDTRSNLDHCEKEHLLNKFLYSSTEISEHSSHVKFYRGKSNSLPAIFSSHSFKIAMNADSMPLELKTIEDRCAEFSKCLNERTFADSMQEIDASVEFKKRRNSEADDSRQICRWLHKLGMWGKMFAAVILMFVIFLLVRILLIIYA</sequence>
<reference evidence="2 3" key="1">
    <citation type="submission" date="2020-06" db="EMBL/GenBank/DDBJ databases">
        <authorList>
            <person name="Li R."/>
            <person name="Bekaert M."/>
        </authorList>
    </citation>
    <scope>NUCLEOTIDE SEQUENCE [LARGE SCALE GENOMIC DNA]</scope>
    <source>
        <strain evidence="3">wild</strain>
    </source>
</reference>
<evidence type="ECO:0000313" key="3">
    <source>
        <dbReference type="Proteomes" id="UP000507470"/>
    </source>
</evidence>
<protein>
    <submittedName>
        <fullName evidence="2">Uncharacterized protein</fullName>
    </submittedName>
</protein>
<gene>
    <name evidence="2" type="ORF">MCOR_50993</name>
</gene>
<evidence type="ECO:0000313" key="2">
    <source>
        <dbReference type="EMBL" id="CAC5418564.1"/>
    </source>
</evidence>
<dbReference type="OrthoDB" id="10398680at2759"/>
<dbReference type="EMBL" id="CACVKT020008931">
    <property type="protein sequence ID" value="CAC5418564.1"/>
    <property type="molecule type" value="Genomic_DNA"/>
</dbReference>
<keyword evidence="1" id="KW-0812">Transmembrane</keyword>
<keyword evidence="1" id="KW-1133">Transmembrane helix</keyword>
<dbReference type="Proteomes" id="UP000507470">
    <property type="component" value="Unassembled WGS sequence"/>
</dbReference>
<accession>A0A6J8ED32</accession>
<feature type="transmembrane region" description="Helical" evidence="1">
    <location>
        <begin position="159"/>
        <end position="180"/>
    </location>
</feature>
<organism evidence="2 3">
    <name type="scientific">Mytilus coruscus</name>
    <name type="common">Sea mussel</name>
    <dbReference type="NCBI Taxonomy" id="42192"/>
    <lineage>
        <taxon>Eukaryota</taxon>
        <taxon>Metazoa</taxon>
        <taxon>Spiralia</taxon>
        <taxon>Lophotrochozoa</taxon>
        <taxon>Mollusca</taxon>
        <taxon>Bivalvia</taxon>
        <taxon>Autobranchia</taxon>
        <taxon>Pteriomorphia</taxon>
        <taxon>Mytilida</taxon>
        <taxon>Mytiloidea</taxon>
        <taxon>Mytilidae</taxon>
        <taxon>Mytilinae</taxon>
        <taxon>Mytilus</taxon>
    </lineage>
</organism>
<name>A0A6J8ED32_MYTCO</name>
<proteinExistence type="predicted"/>
<keyword evidence="3" id="KW-1185">Reference proteome</keyword>
<dbReference type="AlphaFoldDB" id="A0A6J8ED32"/>
<keyword evidence="1" id="KW-0472">Membrane</keyword>
<evidence type="ECO:0000256" key="1">
    <source>
        <dbReference type="SAM" id="Phobius"/>
    </source>
</evidence>